<evidence type="ECO:0000256" key="2">
    <source>
        <dbReference type="ARBA" id="ARBA00022964"/>
    </source>
</evidence>
<dbReference type="SUPFAM" id="SSF49482">
    <property type="entry name" value="Aromatic compound dioxygenase"/>
    <property type="match status" value="1"/>
</dbReference>
<dbReference type="AlphaFoldDB" id="A0A150XVJ6"/>
<dbReference type="STRING" id="296218.AWN68_13450"/>
<dbReference type="InterPro" id="IPR000627">
    <property type="entry name" value="Intradiol_dOase_C"/>
</dbReference>
<dbReference type="GO" id="GO:0016702">
    <property type="term" value="F:oxidoreductase activity, acting on single donors with incorporation of molecular oxygen, incorporation of two atoms of oxygen"/>
    <property type="evidence" value="ECO:0007669"/>
    <property type="project" value="InterPro"/>
</dbReference>
<dbReference type="PANTHER" id="PTHR33711">
    <property type="entry name" value="DIOXYGENASE, PUTATIVE (AFU_ORTHOLOGUE AFUA_2G02910)-RELATED"/>
    <property type="match status" value="1"/>
</dbReference>
<name>A0A150XVJ6_9BACT</name>
<gene>
    <name evidence="5" type="ORF">AWN68_13450</name>
</gene>
<dbReference type="PANTHER" id="PTHR33711:SF10">
    <property type="entry name" value="INTRADIOL RING-CLEAVAGE DIOXYGENASES DOMAIN-CONTAINING PROTEIN"/>
    <property type="match status" value="1"/>
</dbReference>
<evidence type="ECO:0000313" key="6">
    <source>
        <dbReference type="Proteomes" id="UP000075615"/>
    </source>
</evidence>
<dbReference type="OrthoDB" id="933561at2"/>
<accession>A0A150XVJ6</accession>
<evidence type="ECO:0000256" key="3">
    <source>
        <dbReference type="ARBA" id="ARBA00023002"/>
    </source>
</evidence>
<feature type="domain" description="Intradiol ring-cleavage dioxygenases" evidence="4">
    <location>
        <begin position="55"/>
        <end position="167"/>
    </location>
</feature>
<evidence type="ECO:0000256" key="1">
    <source>
        <dbReference type="ARBA" id="ARBA00007825"/>
    </source>
</evidence>
<dbReference type="Pfam" id="PF00775">
    <property type="entry name" value="Dioxygenase_C"/>
    <property type="match status" value="1"/>
</dbReference>
<organism evidence="5 6">
    <name type="scientific">Roseivirga echinicomitans</name>
    <dbReference type="NCBI Taxonomy" id="296218"/>
    <lineage>
        <taxon>Bacteria</taxon>
        <taxon>Pseudomonadati</taxon>
        <taxon>Bacteroidota</taxon>
        <taxon>Cytophagia</taxon>
        <taxon>Cytophagales</taxon>
        <taxon>Roseivirgaceae</taxon>
        <taxon>Roseivirga</taxon>
    </lineage>
</organism>
<keyword evidence="6" id="KW-1185">Reference proteome</keyword>
<evidence type="ECO:0000259" key="4">
    <source>
        <dbReference type="Pfam" id="PF00775"/>
    </source>
</evidence>
<sequence length="391" mass="44541">MLQKLYLYPILLVAFLFNCKGQSNKIIGGLFENGDFMYIGMPKHIPSIDTSPGWLEEGQKLLITGTILQQDGVTPAPNVIVYYYQTDTKGAYSNRKGLDQKVARHGYIRSWVKSDKNGKYAIYTVRPAPYPNRDDPAHIHPSIKEPNIDTEYYIDAFVFDDDPLLTSKKRKSMTNRGGSGVLRLLQKGDLHIAEHNIILGLNIPNYPTVNNRQEASSGRNIGEDVISFTPYHAWGPDRSTKTCPICKYGRYQGVLYFVGKHTDWEEVKKWLVYLERESFERQKYLKAYFVYGNELSQSNDRLIAHLENIGKALNLQKVALTYVPSFSDHASEIDMNKINPAVENTFIIYKQSNIVCKFINLKASPKNFALVSEALDKTQGDYFDLNSPKNN</sequence>
<keyword evidence="3" id="KW-0560">Oxidoreductase</keyword>
<keyword evidence="2 5" id="KW-0223">Dioxygenase</keyword>
<dbReference type="RefSeq" id="WP_068411951.1">
    <property type="nucleotide sequence ID" value="NZ_LRDB01000002.1"/>
</dbReference>
<evidence type="ECO:0000313" key="5">
    <source>
        <dbReference type="EMBL" id="KYG82789.1"/>
    </source>
</evidence>
<dbReference type="GO" id="GO:0008199">
    <property type="term" value="F:ferric iron binding"/>
    <property type="evidence" value="ECO:0007669"/>
    <property type="project" value="InterPro"/>
</dbReference>
<dbReference type="InterPro" id="IPR050770">
    <property type="entry name" value="Intradiol_RC_Dioxygenase"/>
</dbReference>
<dbReference type="Gene3D" id="2.60.130.10">
    <property type="entry name" value="Aromatic compound dioxygenase"/>
    <property type="match status" value="1"/>
</dbReference>
<dbReference type="EMBL" id="LRDB01000002">
    <property type="protein sequence ID" value="KYG82789.1"/>
    <property type="molecule type" value="Genomic_DNA"/>
</dbReference>
<dbReference type="InterPro" id="IPR015889">
    <property type="entry name" value="Intradiol_dOase_core"/>
</dbReference>
<comment type="similarity">
    <text evidence="1">Belongs to the intradiol ring-cleavage dioxygenase family.</text>
</comment>
<protein>
    <submittedName>
        <fullName evidence="5">Intradiol ring-cleavage dioxygenase</fullName>
    </submittedName>
</protein>
<reference evidence="5 6" key="1">
    <citation type="submission" date="2016-01" db="EMBL/GenBank/DDBJ databases">
        <title>Genome sequencing of Roseivirga echinicomitans KMM 6058.</title>
        <authorList>
            <person name="Selvaratnam C."/>
            <person name="Thevarajoo S."/>
            <person name="Goh K.M."/>
            <person name="Ee R."/>
            <person name="Chan K.-G."/>
            <person name="Chong C.S."/>
        </authorList>
    </citation>
    <scope>NUCLEOTIDE SEQUENCE [LARGE SCALE GENOMIC DNA]</scope>
    <source>
        <strain evidence="5 6">KMM 6058</strain>
    </source>
</reference>
<comment type="caution">
    <text evidence="5">The sequence shown here is derived from an EMBL/GenBank/DDBJ whole genome shotgun (WGS) entry which is preliminary data.</text>
</comment>
<dbReference type="Proteomes" id="UP000075615">
    <property type="component" value="Unassembled WGS sequence"/>
</dbReference>
<proteinExistence type="inferred from homology"/>